<dbReference type="PANTHER" id="PTHR38478:SF1">
    <property type="entry name" value="ZINC DEPENDENT METALLOPROTEASE DOMAIN LIPOPROTEIN"/>
    <property type="match status" value="1"/>
</dbReference>
<name>A0A3D4VBS4_9BACT</name>
<evidence type="ECO:0000256" key="1">
    <source>
        <dbReference type="SAM" id="SignalP"/>
    </source>
</evidence>
<evidence type="ECO:0000313" key="4">
    <source>
        <dbReference type="EMBL" id="HCT57777.1"/>
    </source>
</evidence>
<evidence type="ECO:0000259" key="3">
    <source>
        <dbReference type="Pfam" id="PF17148"/>
    </source>
</evidence>
<dbReference type="InterPro" id="IPR024079">
    <property type="entry name" value="MetalloPept_cat_dom_sf"/>
</dbReference>
<dbReference type="Pfam" id="PF16313">
    <property type="entry name" value="DUF4953"/>
    <property type="match status" value="1"/>
</dbReference>
<sequence length="807" mass="87649">MVMSLFRTALRSIPAGALLAIAAAAPAGAQSDEPFLRVRVDDTRNRALLEIPAAQLNRDFLHQVTLATGLGTGSLDRGNTGSSGIVRLERRGNRVLMVRDNYSVRAPAGDAANQRAAREGFPRSIVASFPVESDNAGVLTVDATSLFLADAYGVADGLRGQGGAGGGPYRVDPARSYLDAERTKGFPKNAEVHAVLTFVADQPNRALQRTVPDARALTFEEHHSLVVLPERDGFRPRDYDPRFGYGGTQFADLSEGFDGDYRSGFINRWRLVPKDPAAYARGEVVEPVTPITYYLDPGIPAPYREAMREGGNWWAKVFEAAGFRNAFRVLDLPAGADPMDARYSMLMWVHRTGPGPSVGPSYSDPRTGEIIRAVVRMDAWRSLIDYNIWAGTVPAFGTAGPNVSAESFAMARRRQHAAHEIGHTIGLSHNYIASSQGRSSVMDYPFPLITLDANGGVDLRDAFRTGPGAWDSLSIKLGYTWYPDVNAEKSGLAAIMKDGITRNVRFINDTYANANGSIPEVTRWDEGATMFDAVTRSSKVRRVLMDKFDERAIQPGEPLALLNMRFAHVYLHHRYSLEGVSKYVGGMDFSFALRGDGQVPTRVLPAADQRRALKLALDALAPAELTVPERVQKLIPPPPPGFNTDQTWIEGSGGPAFDAITLAGGLANEVVGYLLDRDRAARVVLFAARDPQALTLDEVMRTIVSRTWGAAVPTAAAERAVLRASQRATLDVLLDLAGDVRAMPDVRATALTHVRQLQTRLAGAAGAGDAAAAAHVVAARHDIQRFLDGNDKPELRPRYPVITLPWP</sequence>
<feature type="signal peptide" evidence="1">
    <location>
        <begin position="1"/>
        <end position="29"/>
    </location>
</feature>
<dbReference type="Gene3D" id="3.40.390.10">
    <property type="entry name" value="Collagenase (Catalytic Domain)"/>
    <property type="match status" value="1"/>
</dbReference>
<protein>
    <submittedName>
        <fullName evidence="4">DUF5117 domain-containing protein</fullName>
    </submittedName>
</protein>
<feature type="chain" id="PRO_5017637042" evidence="1">
    <location>
        <begin position="30"/>
        <end position="807"/>
    </location>
</feature>
<organism evidence="4 5">
    <name type="scientific">Gemmatimonas aurantiaca</name>
    <dbReference type="NCBI Taxonomy" id="173480"/>
    <lineage>
        <taxon>Bacteria</taxon>
        <taxon>Pseudomonadati</taxon>
        <taxon>Gemmatimonadota</taxon>
        <taxon>Gemmatimonadia</taxon>
        <taxon>Gemmatimonadales</taxon>
        <taxon>Gemmatimonadaceae</taxon>
        <taxon>Gemmatimonas</taxon>
    </lineage>
</organism>
<dbReference type="AlphaFoldDB" id="A0A3D4VBS4"/>
<dbReference type="InterPro" id="IPR032534">
    <property type="entry name" value="EcxA_zinc-bd"/>
</dbReference>
<gene>
    <name evidence="4" type="ORF">DGD08_11305</name>
</gene>
<accession>A0A3D4VBS4</accession>
<reference evidence="4 5" key="1">
    <citation type="journal article" date="2018" name="Nat. Biotechnol.">
        <title>A standardized bacterial taxonomy based on genome phylogeny substantially revises the tree of life.</title>
        <authorList>
            <person name="Parks D.H."/>
            <person name="Chuvochina M."/>
            <person name="Waite D.W."/>
            <person name="Rinke C."/>
            <person name="Skarshewski A."/>
            <person name="Chaumeil P.A."/>
            <person name="Hugenholtz P."/>
        </authorList>
    </citation>
    <scope>NUCLEOTIDE SEQUENCE [LARGE SCALE GENOMIC DNA]</scope>
    <source>
        <strain evidence="4">UBA8844</strain>
    </source>
</reference>
<dbReference type="InterPro" id="IPR033413">
    <property type="entry name" value="DUF5117"/>
</dbReference>
<dbReference type="EMBL" id="DPIY01000010">
    <property type="protein sequence ID" value="HCT57777.1"/>
    <property type="molecule type" value="Genomic_DNA"/>
</dbReference>
<dbReference type="CDD" id="cd04276">
    <property type="entry name" value="ZnMc_MMP_like_2"/>
    <property type="match status" value="1"/>
</dbReference>
<dbReference type="GO" id="GO:0008237">
    <property type="term" value="F:metallopeptidase activity"/>
    <property type="evidence" value="ECO:0007669"/>
    <property type="project" value="InterPro"/>
</dbReference>
<proteinExistence type="predicted"/>
<comment type="caution">
    <text evidence="4">The sequence shown here is derived from an EMBL/GenBank/DDBJ whole genome shotgun (WGS) entry which is preliminary data.</text>
</comment>
<feature type="domain" description="EcxA zinc-binding" evidence="2">
    <location>
        <begin position="406"/>
        <end position="710"/>
    </location>
</feature>
<dbReference type="SUPFAM" id="SSF55486">
    <property type="entry name" value="Metalloproteases ('zincins'), catalytic domain"/>
    <property type="match status" value="1"/>
</dbReference>
<dbReference type="PANTHER" id="PTHR38478">
    <property type="entry name" value="PEPTIDASE M1A AND M12B"/>
    <property type="match status" value="1"/>
</dbReference>
<evidence type="ECO:0000259" key="2">
    <source>
        <dbReference type="Pfam" id="PF16313"/>
    </source>
</evidence>
<feature type="domain" description="DUF5117" evidence="3">
    <location>
        <begin position="78"/>
        <end position="274"/>
    </location>
</feature>
<dbReference type="InterPro" id="IPR034032">
    <property type="entry name" value="Zn_MMP-like_bac"/>
</dbReference>
<dbReference type="Proteomes" id="UP000264071">
    <property type="component" value="Unassembled WGS sequence"/>
</dbReference>
<keyword evidence="1" id="KW-0732">Signal</keyword>
<dbReference type="Pfam" id="PF17148">
    <property type="entry name" value="DUF5117"/>
    <property type="match status" value="1"/>
</dbReference>
<evidence type="ECO:0000313" key="5">
    <source>
        <dbReference type="Proteomes" id="UP000264071"/>
    </source>
</evidence>